<dbReference type="AlphaFoldDB" id="A0A0B8NLJ5"/>
<accession>A0A0B8NLJ5</accession>
<proteinExistence type="predicted"/>
<feature type="region of interest" description="Disordered" evidence="1">
    <location>
        <begin position="1"/>
        <end position="23"/>
    </location>
</feature>
<reference evidence="4" key="1">
    <citation type="submission" date="2015-07" db="EMBL/GenBank/DDBJ databases">
        <title>Nocardia seriolae U-1 whole genome shotgun sequence.</title>
        <authorList>
            <person name="Imajoh M."/>
            <person name="Fukumoto Y."/>
            <person name="Sukeda M."/>
            <person name="Yamane J."/>
            <person name="Yamasaki K."/>
            <person name="Shimizu M."/>
            <person name="Ohnishi K."/>
            <person name="Oshima S."/>
        </authorList>
    </citation>
    <scope>NUCLEOTIDE SEQUENCE [LARGE SCALE GENOMIC DNA]</scope>
    <source>
        <strain evidence="4">U-1</strain>
    </source>
</reference>
<evidence type="ECO:0000313" key="5">
    <source>
        <dbReference type="Proteomes" id="UP000180166"/>
    </source>
</evidence>
<dbReference type="GeneID" id="93369822"/>
<evidence type="ECO:0000313" key="2">
    <source>
        <dbReference type="EMBL" id="APB00954.1"/>
    </source>
</evidence>
<keyword evidence="3" id="KW-0503">Monooxygenase</keyword>
<dbReference type="KEGG" id="nsr:NS506_06925"/>
<dbReference type="GO" id="GO:0004497">
    <property type="term" value="F:monooxygenase activity"/>
    <property type="evidence" value="ECO:0007669"/>
    <property type="project" value="UniProtKB-KW"/>
</dbReference>
<reference evidence="3 4" key="2">
    <citation type="journal article" date="2016" name="Genome Announc.">
        <title>Draft Genome Sequence of Erythromycin- and Oxytetracycline-Sensitive Nocardia seriolae Strain U-1 (NBRC 110359).</title>
        <authorList>
            <person name="Imajoh M."/>
            <person name="Sukeda M."/>
            <person name="Shimizu M."/>
            <person name="Yamane J."/>
            <person name="Ohnishi K."/>
            <person name="Oshima S."/>
        </authorList>
    </citation>
    <scope>NUCLEOTIDE SEQUENCE [LARGE SCALE GENOMIC DNA]</scope>
    <source>
        <strain evidence="3 4">U-1</strain>
    </source>
</reference>
<protein>
    <submittedName>
        <fullName evidence="3">FAD-binding monooxygenase</fullName>
    </submittedName>
</protein>
<keyword evidence="3" id="KW-0560">Oxidoreductase</keyword>
<evidence type="ECO:0000256" key="1">
    <source>
        <dbReference type="SAM" id="MobiDB-lite"/>
    </source>
</evidence>
<dbReference type="RefSeq" id="WP_033091044.1">
    <property type="nucleotide sequence ID" value="NZ_AP017900.1"/>
</dbReference>
<keyword evidence="4" id="KW-1185">Reference proteome</keyword>
<evidence type="ECO:0000313" key="3">
    <source>
        <dbReference type="EMBL" id="GAP32649.1"/>
    </source>
</evidence>
<dbReference type="Proteomes" id="UP000037179">
    <property type="component" value="Unassembled WGS sequence"/>
</dbReference>
<name>A0A0B8NLJ5_9NOCA</name>
<dbReference type="EMBL" id="CP017839">
    <property type="protein sequence ID" value="APB00954.1"/>
    <property type="molecule type" value="Genomic_DNA"/>
</dbReference>
<gene>
    <name evidence="2" type="ORF">NS506_06925</name>
    <name evidence="3" type="ORF">NSK11_contig00171-0003</name>
</gene>
<organism evidence="3 4">
    <name type="scientific">Nocardia seriolae</name>
    <dbReference type="NCBI Taxonomy" id="37332"/>
    <lineage>
        <taxon>Bacteria</taxon>
        <taxon>Bacillati</taxon>
        <taxon>Actinomycetota</taxon>
        <taxon>Actinomycetes</taxon>
        <taxon>Mycobacteriales</taxon>
        <taxon>Nocardiaceae</taxon>
        <taxon>Nocardia</taxon>
    </lineage>
</organism>
<dbReference type="OrthoDB" id="4558774at2"/>
<evidence type="ECO:0000313" key="4">
    <source>
        <dbReference type="Proteomes" id="UP000037179"/>
    </source>
</evidence>
<reference evidence="2 5" key="3">
    <citation type="submission" date="2016-10" db="EMBL/GenBank/DDBJ databases">
        <title>Genome sequence of Nocardia seriolae strain EM150506, isolated from Anguila japonica.</title>
        <authorList>
            <person name="Han H.-J."/>
        </authorList>
    </citation>
    <scope>NUCLEOTIDE SEQUENCE [LARGE SCALE GENOMIC DNA]</scope>
    <source>
        <strain evidence="2 5">EM150506</strain>
    </source>
</reference>
<dbReference type="Proteomes" id="UP000180166">
    <property type="component" value="Chromosome"/>
</dbReference>
<sequence length="116" mass="12611">MSTHDEATGNRQAAWNDNAGELTDDDAGVAAFLTLGDDVVRNLLDVLQRLDRIRGVVEDTKSTLLQVGSASIDLRDLIARLETDLRSANTAMLAITGNWLMSSPERHGPLAIRSPR</sequence>
<dbReference type="EMBL" id="BBYQ01000171">
    <property type="protein sequence ID" value="GAP32649.1"/>
    <property type="molecule type" value="Genomic_DNA"/>
</dbReference>